<evidence type="ECO:0000313" key="3">
    <source>
        <dbReference type="Proteomes" id="UP000028531"/>
    </source>
</evidence>
<reference evidence="1 3" key="1">
    <citation type="submission" date="2014-07" db="EMBL/GenBank/DDBJ databases">
        <title>Draft genome sequence of Nonlabens ulvanivorans, an ulvan degrading bacterium.</title>
        <authorList>
            <person name="Kopel M."/>
            <person name="Helbert W."/>
            <person name="Henrissat B."/>
            <person name="Doniger T."/>
            <person name="Banin E."/>
        </authorList>
    </citation>
    <scope>NUCLEOTIDE SEQUENCE [LARGE SCALE GENOMIC DNA]</scope>
    <source>
        <strain evidence="1 3">PLR</strain>
    </source>
</reference>
<evidence type="ECO:0000313" key="2">
    <source>
        <dbReference type="EMBL" id="PRX15409.1"/>
    </source>
</evidence>
<dbReference type="InterPro" id="IPR011990">
    <property type="entry name" value="TPR-like_helical_dom_sf"/>
</dbReference>
<protein>
    <submittedName>
        <fullName evidence="1">Esterase</fullName>
    </submittedName>
</protein>
<sequence>MKHFIAFIILLFTCNTLFSQAFYRAYPSDVLGTERNIKVLKPRNYAENPEKTYPLIVVLDGDYLFEPVAGNVDYLSYWDQIPESFVLGINQRKSRYDETAINRESGLPESQSADFMDFIMEVVETMKEEYRIAPFTVIIGKDVTANLATYFLMRKKVAFDAYLNIDPDYSTLITDNLVSKISQLESYNYYYVATPEKLSTTDNMFTTQVDSLLENRKNVHLLYEKIEGVDKYGLGAHAIPRGLNYIFEEYKLIDEDALVNKAVAADMAAEGKETKNAANAIETLIEKYKYIKEVYGIDMRVRLIDIVTVAEHLIDNKKYDELIDVADLAMKEYPEKLYGRFIEGIGYEGIGRPERAIKSYNAAYALEPAVGITKDDVLDKVEMLQEKK</sequence>
<organism evidence="1 3">
    <name type="scientific">Nonlabens ulvanivorans</name>
    <name type="common">Persicivirga ulvanivorans</name>
    <dbReference type="NCBI Taxonomy" id="906888"/>
    <lineage>
        <taxon>Bacteria</taxon>
        <taxon>Pseudomonadati</taxon>
        <taxon>Bacteroidota</taxon>
        <taxon>Flavobacteriia</taxon>
        <taxon>Flavobacteriales</taxon>
        <taxon>Flavobacteriaceae</taxon>
        <taxon>Nonlabens</taxon>
    </lineage>
</organism>
<dbReference type="Gene3D" id="1.25.40.10">
    <property type="entry name" value="Tetratricopeptide repeat domain"/>
    <property type="match status" value="1"/>
</dbReference>
<evidence type="ECO:0000313" key="4">
    <source>
        <dbReference type="Proteomes" id="UP000239997"/>
    </source>
</evidence>
<evidence type="ECO:0000313" key="1">
    <source>
        <dbReference type="EMBL" id="KEZ92569.1"/>
    </source>
</evidence>
<dbReference type="RefSeq" id="WP_036583541.1">
    <property type="nucleotide sequence ID" value="NZ_JPJI01000032.1"/>
</dbReference>
<keyword evidence="4" id="KW-1185">Reference proteome</keyword>
<dbReference type="EMBL" id="PVNA01000001">
    <property type="protein sequence ID" value="PRX15409.1"/>
    <property type="molecule type" value="Genomic_DNA"/>
</dbReference>
<name>A0A084JUD5_NONUL</name>
<proteinExistence type="predicted"/>
<dbReference type="OrthoDB" id="1142077at2"/>
<dbReference type="SUPFAM" id="SSF53474">
    <property type="entry name" value="alpha/beta-Hydrolases"/>
    <property type="match status" value="1"/>
</dbReference>
<dbReference type="Proteomes" id="UP000028531">
    <property type="component" value="Unassembled WGS sequence"/>
</dbReference>
<dbReference type="Proteomes" id="UP000239997">
    <property type="component" value="Unassembled WGS sequence"/>
</dbReference>
<dbReference type="Gene3D" id="3.40.50.1820">
    <property type="entry name" value="alpha/beta hydrolase"/>
    <property type="match status" value="1"/>
</dbReference>
<dbReference type="InterPro" id="IPR029058">
    <property type="entry name" value="AB_hydrolase_fold"/>
</dbReference>
<comment type="caution">
    <text evidence="1">The sequence shown here is derived from an EMBL/GenBank/DDBJ whole genome shotgun (WGS) entry which is preliminary data.</text>
</comment>
<dbReference type="InterPro" id="IPR000801">
    <property type="entry name" value="Esterase-like"/>
</dbReference>
<gene>
    <name evidence="1" type="ORF">IL45_10505</name>
    <name evidence="2" type="ORF">LY02_00626</name>
</gene>
<reference evidence="2 4" key="2">
    <citation type="submission" date="2018-03" db="EMBL/GenBank/DDBJ databases">
        <title>Genomic Encyclopedia of Archaeal and Bacterial Type Strains, Phase II (KMG-II): from individual species to whole genera.</title>
        <authorList>
            <person name="Goeker M."/>
        </authorList>
    </citation>
    <scope>NUCLEOTIDE SEQUENCE [LARGE SCALE GENOMIC DNA]</scope>
    <source>
        <strain evidence="2 4">DSM 22727</strain>
    </source>
</reference>
<dbReference type="Pfam" id="PF00756">
    <property type="entry name" value="Esterase"/>
    <property type="match status" value="1"/>
</dbReference>
<dbReference type="EMBL" id="JPJI01000032">
    <property type="protein sequence ID" value="KEZ92569.1"/>
    <property type="molecule type" value="Genomic_DNA"/>
</dbReference>
<accession>A0A084JUD5</accession>
<dbReference type="AlphaFoldDB" id="A0A084JUD5"/>